<dbReference type="EMBL" id="FUYH01000002">
    <property type="protein sequence ID" value="SKA78701.1"/>
    <property type="molecule type" value="Genomic_DNA"/>
</dbReference>
<dbReference type="OrthoDB" id="95460at2"/>
<dbReference type="NCBIfam" id="TIGR00848">
    <property type="entry name" value="fruA"/>
    <property type="match status" value="1"/>
</dbReference>
<gene>
    <name evidence="7" type="ORF">SAMN05443428_102174</name>
</gene>
<dbReference type="Proteomes" id="UP000190105">
    <property type="component" value="Unassembled WGS sequence"/>
</dbReference>
<keyword evidence="5" id="KW-0598">Phosphotransferase system</keyword>
<dbReference type="Pfam" id="PF00359">
    <property type="entry name" value="PTS_EIIA_2"/>
    <property type="match status" value="1"/>
</dbReference>
<evidence type="ECO:0000313" key="7">
    <source>
        <dbReference type="EMBL" id="SKA78701.1"/>
    </source>
</evidence>
<keyword evidence="8" id="KW-1185">Reference proteome</keyword>
<protein>
    <submittedName>
        <fullName evidence="7">PTS system IIA component, Fru family</fullName>
    </submittedName>
</protein>
<dbReference type="GO" id="GO:0009401">
    <property type="term" value="P:phosphoenolpyruvate-dependent sugar phosphotransferase system"/>
    <property type="evidence" value="ECO:0007669"/>
    <property type="project" value="UniProtKB-KW"/>
</dbReference>
<dbReference type="GO" id="GO:0016020">
    <property type="term" value="C:membrane"/>
    <property type="evidence" value="ECO:0007669"/>
    <property type="project" value="InterPro"/>
</dbReference>
<keyword evidence="3" id="KW-0762">Sugar transport</keyword>
<evidence type="ECO:0000256" key="5">
    <source>
        <dbReference type="ARBA" id="ARBA00022683"/>
    </source>
</evidence>
<dbReference type="PROSITE" id="PS00372">
    <property type="entry name" value="PTS_EIIA_TYPE_2_HIS"/>
    <property type="match status" value="1"/>
</dbReference>
<dbReference type="Gene3D" id="3.40.930.10">
    <property type="entry name" value="Mannitol-specific EII, Chain A"/>
    <property type="match status" value="1"/>
</dbReference>
<dbReference type="CDD" id="cd00211">
    <property type="entry name" value="PTS_IIA_fru"/>
    <property type="match status" value="1"/>
</dbReference>
<dbReference type="GO" id="GO:0008982">
    <property type="term" value="F:protein-N(PI)-phosphohistidine-sugar phosphotransferase activity"/>
    <property type="evidence" value="ECO:0007669"/>
    <property type="project" value="InterPro"/>
</dbReference>
<proteinExistence type="predicted"/>
<dbReference type="InterPro" id="IPR002178">
    <property type="entry name" value="PTS_EIIA_type-2_dom"/>
</dbReference>
<feature type="domain" description="PTS EIIA type-2" evidence="6">
    <location>
        <begin position="3"/>
        <end position="145"/>
    </location>
</feature>
<name>A0A1T4WQ09_9CLOT</name>
<dbReference type="STRING" id="1147123.SAMN05443428_102174"/>
<dbReference type="SUPFAM" id="SSF55804">
    <property type="entry name" value="Phoshotransferase/anion transport protein"/>
    <property type="match status" value="1"/>
</dbReference>
<dbReference type="PROSITE" id="PS51094">
    <property type="entry name" value="PTS_EIIA_TYPE_2"/>
    <property type="match status" value="1"/>
</dbReference>
<evidence type="ECO:0000313" key="8">
    <source>
        <dbReference type="Proteomes" id="UP000190105"/>
    </source>
</evidence>
<reference evidence="8" key="1">
    <citation type="submission" date="2017-02" db="EMBL/GenBank/DDBJ databases">
        <authorList>
            <person name="Varghese N."/>
            <person name="Submissions S."/>
        </authorList>
    </citation>
    <scope>NUCLEOTIDE SEQUENCE [LARGE SCALE GENOMIC DNA]</scope>
    <source>
        <strain evidence="8">USBA 833</strain>
    </source>
</reference>
<evidence type="ECO:0000256" key="2">
    <source>
        <dbReference type="ARBA" id="ARBA00022553"/>
    </source>
</evidence>
<dbReference type="InterPro" id="IPR016152">
    <property type="entry name" value="PTrfase/Anion_transptr"/>
</dbReference>
<dbReference type="AlphaFoldDB" id="A0A1T4WQ09"/>
<accession>A0A1T4WQ09</accession>
<evidence type="ECO:0000256" key="4">
    <source>
        <dbReference type="ARBA" id="ARBA00022679"/>
    </source>
</evidence>
<organism evidence="7 8">
    <name type="scientific">Caloramator quimbayensis</name>
    <dbReference type="NCBI Taxonomy" id="1147123"/>
    <lineage>
        <taxon>Bacteria</taxon>
        <taxon>Bacillati</taxon>
        <taxon>Bacillota</taxon>
        <taxon>Clostridia</taxon>
        <taxon>Eubacteriales</taxon>
        <taxon>Clostridiaceae</taxon>
        <taxon>Caloramator</taxon>
    </lineage>
</organism>
<dbReference type="PANTHER" id="PTHR47738">
    <property type="entry name" value="PTS SYSTEM FRUCTOSE-LIKE EIIA COMPONENT-RELATED"/>
    <property type="match status" value="1"/>
</dbReference>
<keyword evidence="4" id="KW-0808">Transferase</keyword>
<sequence>MTDLISKKMIVLDLDVSNKDEAIETLARKIQEEGRLNDFDGYIKQVKKREEEFSTAVGFDIAIPHGKCIHVKKASVAFARLKNKIKWSEDESVKYIFLLAVPDSEAGDKHLQIIAQLSRNIMRDEFRRKLEDSNEIDQIEKVLEL</sequence>
<dbReference type="InterPro" id="IPR004715">
    <property type="entry name" value="PTS_IIA_fruc"/>
</dbReference>
<evidence type="ECO:0000256" key="3">
    <source>
        <dbReference type="ARBA" id="ARBA00022597"/>
    </source>
</evidence>
<evidence type="ECO:0000259" key="6">
    <source>
        <dbReference type="PROSITE" id="PS51094"/>
    </source>
</evidence>
<keyword evidence="2" id="KW-0597">Phosphoprotein</keyword>
<keyword evidence="1" id="KW-0813">Transport</keyword>
<dbReference type="RefSeq" id="WP_078695465.1">
    <property type="nucleotide sequence ID" value="NZ_FUYH01000002.1"/>
</dbReference>
<dbReference type="InterPro" id="IPR051541">
    <property type="entry name" value="PTS_SugarTrans_NitroReg"/>
</dbReference>
<dbReference type="PANTHER" id="PTHR47738:SF2">
    <property type="entry name" value="PTS SYSTEM FRUCTOSE-LIKE EIIA COMPONENT"/>
    <property type="match status" value="1"/>
</dbReference>
<evidence type="ECO:0000256" key="1">
    <source>
        <dbReference type="ARBA" id="ARBA00022448"/>
    </source>
</evidence>